<dbReference type="Pfam" id="PF12937">
    <property type="entry name" value="F-box-like"/>
    <property type="match status" value="1"/>
</dbReference>
<keyword evidence="3" id="KW-1185">Reference proteome</keyword>
<proteinExistence type="predicted"/>
<dbReference type="SUPFAM" id="SSF81383">
    <property type="entry name" value="F-box domain"/>
    <property type="match status" value="1"/>
</dbReference>
<sequence length="559" mass="62014">MLRRFFPSTRNVASIGPPIQNQSTGASSVVPIGIVEEVPTEIWTHIVSFAEVSDVKSLGQVSRFLRQMLYSTSTWASLLRSVCKDNAIFLGSYPIDEMSLPALQRAALGPSLWKAMLEKHLSRRTSKKLSIGSTKLETRSSRRISIEADQYFLVPGGRFLVTANLDLLALWDLGFVGQSPKEEPKLICKIEYGSYFYISQLAICALNDDALQVAVATELRRPGSAVTVRLYHIRPASESPVFENAAKTWLEVSCGTAPKGGCRSISIRDSRIFVNLFRELSEFFVFWDISTNRCIAMQSPTPSDGTGDPDINATFTGEYIITFSSASIQVFRVSFDHPAATHADENLGLSLAAETHWSPWCPPETEVQFPFEAHTPHSATFSIPSGWHHGTHLPLVFDIITRNGHPSSAVNDALVSSSTFIRRFMLDVTSGSTCVASLELLATSILQPPQVYRPRVKAHGSYDLGFASTTMLLEHTKYQRQKIVIYSIIQPSNLSEKQRARWVLNESEQKAGVDALIGLTTMQTEDVNRSSFCSASGRCVYRIWDDKVTGAAFIDDYIY</sequence>
<feature type="domain" description="F-box" evidence="1">
    <location>
        <begin position="32"/>
        <end position="78"/>
    </location>
</feature>
<dbReference type="Proteomes" id="UP000541558">
    <property type="component" value="Unassembled WGS sequence"/>
</dbReference>
<evidence type="ECO:0000313" key="3">
    <source>
        <dbReference type="Proteomes" id="UP000541558"/>
    </source>
</evidence>
<reference evidence="2 3" key="1">
    <citation type="journal article" date="2020" name="ISME J.">
        <title>Uncovering the hidden diversity of litter-decomposition mechanisms in mushroom-forming fungi.</title>
        <authorList>
            <person name="Floudas D."/>
            <person name="Bentzer J."/>
            <person name="Ahren D."/>
            <person name="Johansson T."/>
            <person name="Persson P."/>
            <person name="Tunlid A."/>
        </authorList>
    </citation>
    <scope>NUCLEOTIDE SEQUENCE [LARGE SCALE GENOMIC DNA]</scope>
    <source>
        <strain evidence="2 3">CBS 175.51</strain>
    </source>
</reference>
<protein>
    <recommendedName>
        <fullName evidence="1">F-box domain-containing protein</fullName>
    </recommendedName>
</protein>
<dbReference type="PROSITE" id="PS50181">
    <property type="entry name" value="FBOX"/>
    <property type="match status" value="1"/>
</dbReference>
<dbReference type="Gene3D" id="1.20.1280.50">
    <property type="match status" value="1"/>
</dbReference>
<evidence type="ECO:0000259" key="1">
    <source>
        <dbReference type="PROSITE" id="PS50181"/>
    </source>
</evidence>
<comment type="caution">
    <text evidence="2">The sequence shown here is derived from an EMBL/GenBank/DDBJ whole genome shotgun (WGS) entry which is preliminary data.</text>
</comment>
<dbReference type="EMBL" id="JAACJK010000165">
    <property type="protein sequence ID" value="KAF5323971.1"/>
    <property type="molecule type" value="Genomic_DNA"/>
</dbReference>
<dbReference type="AlphaFoldDB" id="A0A8H5BJG2"/>
<gene>
    <name evidence="2" type="ORF">D9611_008429</name>
</gene>
<accession>A0A8H5BJG2</accession>
<organism evidence="2 3">
    <name type="scientific">Ephemerocybe angulata</name>
    <dbReference type="NCBI Taxonomy" id="980116"/>
    <lineage>
        <taxon>Eukaryota</taxon>
        <taxon>Fungi</taxon>
        <taxon>Dikarya</taxon>
        <taxon>Basidiomycota</taxon>
        <taxon>Agaricomycotina</taxon>
        <taxon>Agaricomycetes</taxon>
        <taxon>Agaricomycetidae</taxon>
        <taxon>Agaricales</taxon>
        <taxon>Agaricineae</taxon>
        <taxon>Psathyrellaceae</taxon>
        <taxon>Ephemerocybe</taxon>
    </lineage>
</organism>
<dbReference type="InterPro" id="IPR036047">
    <property type="entry name" value="F-box-like_dom_sf"/>
</dbReference>
<dbReference type="OrthoDB" id="2688364at2759"/>
<name>A0A8H5BJG2_9AGAR</name>
<dbReference type="InterPro" id="IPR001810">
    <property type="entry name" value="F-box_dom"/>
</dbReference>
<evidence type="ECO:0000313" key="2">
    <source>
        <dbReference type="EMBL" id="KAF5323971.1"/>
    </source>
</evidence>